<proteinExistence type="predicted"/>
<dbReference type="Proteomes" id="UP000002745">
    <property type="component" value="Chromosome"/>
</dbReference>
<organism evidence="3 4">
    <name type="scientific">Hirschia baltica (strain ATCC 49814 / DSM 5838 / IFAM 1418)</name>
    <dbReference type="NCBI Taxonomy" id="582402"/>
    <lineage>
        <taxon>Bacteria</taxon>
        <taxon>Pseudomonadati</taxon>
        <taxon>Pseudomonadota</taxon>
        <taxon>Alphaproteobacteria</taxon>
        <taxon>Hyphomonadales</taxon>
        <taxon>Hyphomonadaceae</taxon>
        <taxon>Hirschia</taxon>
    </lineage>
</organism>
<dbReference type="STRING" id="582402.Hbal_1997"/>
<keyword evidence="4" id="KW-1185">Reference proteome</keyword>
<feature type="domain" description="GST N-terminal" evidence="1">
    <location>
        <begin position="5"/>
        <end position="84"/>
    </location>
</feature>
<dbReference type="PANTHER" id="PTHR43968">
    <property type="match status" value="1"/>
</dbReference>
<dbReference type="Pfam" id="PF13417">
    <property type="entry name" value="GST_N_3"/>
    <property type="match status" value="1"/>
</dbReference>
<dbReference type="HOGENOM" id="CLU_090620_0_0_5"/>
<dbReference type="PROSITE" id="PS50405">
    <property type="entry name" value="GST_CTER"/>
    <property type="match status" value="1"/>
</dbReference>
<evidence type="ECO:0000259" key="1">
    <source>
        <dbReference type="PROSITE" id="PS50404"/>
    </source>
</evidence>
<dbReference type="InterPro" id="IPR004045">
    <property type="entry name" value="Glutathione_S-Trfase_N"/>
</dbReference>
<dbReference type="eggNOG" id="COG0625">
    <property type="taxonomic scope" value="Bacteria"/>
</dbReference>
<accession>C6XL82</accession>
<gene>
    <name evidence="3" type="ordered locus">Hbal_1997</name>
</gene>
<dbReference type="SUPFAM" id="SSF52833">
    <property type="entry name" value="Thioredoxin-like"/>
    <property type="match status" value="1"/>
</dbReference>
<dbReference type="PROSITE" id="PS50404">
    <property type="entry name" value="GST_NTER"/>
    <property type="match status" value="1"/>
</dbReference>
<dbReference type="KEGG" id="hba:Hbal_1997"/>
<dbReference type="InterPro" id="IPR010987">
    <property type="entry name" value="Glutathione-S-Trfase_C-like"/>
</dbReference>
<dbReference type="GO" id="GO:0006749">
    <property type="term" value="P:glutathione metabolic process"/>
    <property type="evidence" value="ECO:0007669"/>
    <property type="project" value="TreeGrafter"/>
</dbReference>
<dbReference type="SFLD" id="SFLDS00019">
    <property type="entry name" value="Glutathione_Transferase_(cytos"/>
    <property type="match status" value="1"/>
</dbReference>
<dbReference type="EMBL" id="CP001678">
    <property type="protein sequence ID" value="ACT59681.1"/>
    <property type="molecule type" value="Genomic_DNA"/>
</dbReference>
<reference evidence="4" key="1">
    <citation type="journal article" date="2011" name="J. Bacteriol.">
        <title>Genome sequences of eight morphologically diverse alphaproteobacteria.</title>
        <authorList>
            <consortium name="US DOE Joint Genome Institute"/>
            <person name="Brown P.J."/>
            <person name="Kysela D.T."/>
            <person name="Buechlein A."/>
            <person name="Hemmerich C."/>
            <person name="Brun Y.V."/>
        </authorList>
    </citation>
    <scope>NUCLEOTIDE SEQUENCE [LARGE SCALE GENOMIC DNA]</scope>
    <source>
        <strain evidence="4">ATCC 49814 / DSM 5838 / IFAM 1418</strain>
    </source>
</reference>
<dbReference type="GO" id="GO:0004364">
    <property type="term" value="F:glutathione transferase activity"/>
    <property type="evidence" value="ECO:0007669"/>
    <property type="project" value="TreeGrafter"/>
</dbReference>
<feature type="domain" description="GST C-terminal" evidence="2">
    <location>
        <begin position="89"/>
        <end position="214"/>
    </location>
</feature>
<dbReference type="InterPro" id="IPR036249">
    <property type="entry name" value="Thioredoxin-like_sf"/>
</dbReference>
<name>C6XL82_HIRBI</name>
<dbReference type="CDD" id="cd03060">
    <property type="entry name" value="GST_N_Omega_like"/>
    <property type="match status" value="1"/>
</dbReference>
<dbReference type="OrthoDB" id="9813092at2"/>
<evidence type="ECO:0000259" key="2">
    <source>
        <dbReference type="PROSITE" id="PS50405"/>
    </source>
</evidence>
<dbReference type="AlphaFoldDB" id="C6XL82"/>
<dbReference type="InterPro" id="IPR040079">
    <property type="entry name" value="Glutathione_S-Trfase"/>
</dbReference>
<dbReference type="InterPro" id="IPR036282">
    <property type="entry name" value="Glutathione-S-Trfase_C_sf"/>
</dbReference>
<dbReference type="Gene3D" id="1.20.1050.10">
    <property type="match status" value="1"/>
</dbReference>
<protein>
    <submittedName>
        <fullName evidence="3">Glutaredoxin</fullName>
    </submittedName>
</protein>
<dbReference type="PANTHER" id="PTHR43968:SF6">
    <property type="entry name" value="GLUTATHIONE S-TRANSFERASE OMEGA"/>
    <property type="match status" value="1"/>
</dbReference>
<evidence type="ECO:0000313" key="4">
    <source>
        <dbReference type="Proteomes" id="UP000002745"/>
    </source>
</evidence>
<dbReference type="Gene3D" id="3.40.30.10">
    <property type="entry name" value="Glutaredoxin"/>
    <property type="match status" value="1"/>
</dbReference>
<dbReference type="Pfam" id="PF00043">
    <property type="entry name" value="GST_C"/>
    <property type="match status" value="1"/>
</dbReference>
<dbReference type="CDD" id="cd03196">
    <property type="entry name" value="GST_C_5"/>
    <property type="match status" value="1"/>
</dbReference>
<dbReference type="GO" id="GO:0045174">
    <property type="term" value="F:glutathione dehydrogenase (ascorbate) activity"/>
    <property type="evidence" value="ECO:0007669"/>
    <property type="project" value="TreeGrafter"/>
</dbReference>
<dbReference type="InterPro" id="IPR050983">
    <property type="entry name" value="GST_Omega/HSP26"/>
</dbReference>
<sequence length="220" mass="25472">MTHSNLPILYTFRRCPYAMRGRMALHVCGQAFEWREILLRDKPAAMLEASDKGTVPTLVLGEDKVIDESLDVMLWALSINDPEGWLPINAMDRAVTYDLIERNDGPFKAHLDRYKYAYRYDDVDGIEHRTAGFETILDLESRLKNQAYLAGDIMGLADYAIFPFIRQFRIADMEWFDAQDIPHVHKWLQAAMASEIFEAIMVKRAPWKEGDTPIIYPVER</sequence>
<dbReference type="RefSeq" id="WP_015827831.1">
    <property type="nucleotide sequence ID" value="NC_012982.1"/>
</dbReference>
<dbReference type="InterPro" id="IPR004046">
    <property type="entry name" value="GST_C"/>
</dbReference>
<dbReference type="SUPFAM" id="SSF47616">
    <property type="entry name" value="GST C-terminal domain-like"/>
    <property type="match status" value="1"/>
</dbReference>
<dbReference type="GO" id="GO:0005737">
    <property type="term" value="C:cytoplasm"/>
    <property type="evidence" value="ECO:0007669"/>
    <property type="project" value="TreeGrafter"/>
</dbReference>
<evidence type="ECO:0000313" key="3">
    <source>
        <dbReference type="EMBL" id="ACT59681.1"/>
    </source>
</evidence>